<feature type="binding site" evidence="8">
    <location>
        <position position="156"/>
    </location>
    <ligand>
        <name>ATP</name>
        <dbReference type="ChEBI" id="CHEBI:30616"/>
    </ligand>
</feature>
<feature type="region of interest" description="Domain IV, binds dsDNA" evidence="8">
    <location>
        <begin position="330"/>
        <end position="451"/>
    </location>
</feature>
<evidence type="ECO:0000256" key="8">
    <source>
        <dbReference type="HAMAP-Rule" id="MF_00377"/>
    </source>
</evidence>
<keyword evidence="7 8" id="KW-0238">DNA-binding</keyword>
<dbReference type="GO" id="GO:0008289">
    <property type="term" value="F:lipid binding"/>
    <property type="evidence" value="ECO:0007669"/>
    <property type="project" value="UniProtKB-KW"/>
</dbReference>
<dbReference type="InterPro" id="IPR010921">
    <property type="entry name" value="Trp_repressor/repl_initiator"/>
</dbReference>
<dbReference type="PROSITE" id="PS01008">
    <property type="entry name" value="DNAA"/>
    <property type="match status" value="1"/>
</dbReference>
<feature type="domain" description="Chromosomal replication initiator DnaA C-terminal" evidence="13">
    <location>
        <begin position="357"/>
        <end position="426"/>
    </location>
</feature>
<comment type="caution">
    <text evidence="8">Lacks conserved residue(s) required for the propagation of feature annotation.</text>
</comment>
<dbReference type="HAMAP" id="MF_00377">
    <property type="entry name" value="DnaA_bact"/>
    <property type="match status" value="1"/>
</dbReference>
<evidence type="ECO:0000259" key="12">
    <source>
        <dbReference type="SMART" id="SM00382"/>
    </source>
</evidence>
<evidence type="ECO:0000256" key="1">
    <source>
        <dbReference type="ARBA" id="ARBA00006583"/>
    </source>
</evidence>
<comment type="function">
    <text evidence="8 10">Plays an essential role in the initiation and regulation of chromosomal replication. ATP-DnaA binds to the origin of replication (oriC) to initiate formation of the DNA replication initiation complex once per cell cycle. Binds the DnaA box (a 9 base pair repeat at the origin) and separates the double-stranded (ds)DNA. Forms a right-handed helical filament on oriC DNA; dsDNA binds to the exterior of the filament while single-stranded (ss)DNA is stabiized in the filament's interior. The ATP-DnaA-oriC complex binds and stabilizes one strand of the AT-rich DNA unwinding element (DUE), permitting loading of DNA polymerase. After initiation quickly degrades to an ADP-DnaA complex that is not apt for DNA replication. Binds acidic phospholipids.</text>
</comment>
<name>A0A9D8KHC0_9DELT</name>
<evidence type="ECO:0000256" key="6">
    <source>
        <dbReference type="ARBA" id="ARBA00023121"/>
    </source>
</evidence>
<dbReference type="AlphaFoldDB" id="A0A9D8KHC0"/>
<reference evidence="14" key="2">
    <citation type="submission" date="2021-01" db="EMBL/GenBank/DDBJ databases">
        <authorList>
            <person name="Hahn C.R."/>
            <person name="Youssef N.H."/>
            <person name="Elshahed M."/>
        </authorList>
    </citation>
    <scope>NUCLEOTIDE SEQUENCE</scope>
    <source>
        <strain evidence="14">Zod_Metabat.24</strain>
    </source>
</reference>
<evidence type="ECO:0000256" key="9">
    <source>
        <dbReference type="NCBIfam" id="TIGR00362"/>
    </source>
</evidence>
<sequence>MEIWNSAVGALKKKVPENTFDLWFKSMKFVEIRNDCVFLEVPNKFFKDWISENYMSIIMDAVNNAGRKKDGALDVELVVTEANHHQKNEDFDVKLEIPIREVDNKIWRQKLRSDYTLANFVKGPSNEFAKAACEKVVENPAREYNPLFIYGGVGLGKTHLLNAIGHGILDKNDGSRVYYVTSEEFVNELVKSIRYEKMDEFRKKYRSMDILLVDDIQFFAGKKQTQEEFFHTFNTLYESNKQIVLTSDKITKEIAGLEERLRSRFEWGLIADIDYPDTEHIVAILKEKAEKIHSLELQDDLAFFMASIINKKPNIRELEGMLTRLIAEASLDGREITVDFARTALRNFVSDKDNPESIENIQKAVCKYFKIKVSDIRSKKRVKSLSEPRHIAMYLCREVGNASYPEIGKKFGGKDHSTVIHAVKKIEELISKDKEFKNTIFTIENQIKLRG</sequence>
<evidence type="ECO:0000256" key="7">
    <source>
        <dbReference type="ARBA" id="ARBA00023125"/>
    </source>
</evidence>
<gene>
    <name evidence="8 14" type="primary">dnaA</name>
    <name evidence="14" type="ORF">JW984_13160</name>
</gene>
<feature type="binding site" evidence="8">
    <location>
        <position position="154"/>
    </location>
    <ligand>
        <name>ATP</name>
        <dbReference type="ChEBI" id="CHEBI:30616"/>
    </ligand>
</feature>
<dbReference type="InterPro" id="IPR001957">
    <property type="entry name" value="Chromosome_initiator_DnaA"/>
</dbReference>
<feature type="region of interest" description="Domain I, interacts with DnaA modulators" evidence="8">
    <location>
        <begin position="1"/>
        <end position="95"/>
    </location>
</feature>
<dbReference type="GO" id="GO:0005737">
    <property type="term" value="C:cytoplasm"/>
    <property type="evidence" value="ECO:0007669"/>
    <property type="project" value="UniProtKB-SubCell"/>
</dbReference>
<evidence type="ECO:0000256" key="11">
    <source>
        <dbReference type="RuleBase" id="RU004227"/>
    </source>
</evidence>
<dbReference type="Proteomes" id="UP000809273">
    <property type="component" value="Unassembled WGS sequence"/>
</dbReference>
<evidence type="ECO:0000256" key="2">
    <source>
        <dbReference type="ARBA" id="ARBA00022490"/>
    </source>
</evidence>
<dbReference type="EMBL" id="JAFGIX010000067">
    <property type="protein sequence ID" value="MBN1574139.1"/>
    <property type="molecule type" value="Genomic_DNA"/>
</dbReference>
<comment type="subunit">
    <text evidence="8">Oligomerizes as a right-handed, spiral filament on DNA at oriC.</text>
</comment>
<dbReference type="PANTHER" id="PTHR30050">
    <property type="entry name" value="CHROMOSOMAL REPLICATION INITIATOR PROTEIN DNAA"/>
    <property type="match status" value="1"/>
</dbReference>
<dbReference type="Pfam" id="PF11638">
    <property type="entry name" value="DnaA_N"/>
    <property type="match status" value="1"/>
</dbReference>
<dbReference type="InterPro" id="IPR024633">
    <property type="entry name" value="DnaA_N_dom"/>
</dbReference>
<proteinExistence type="inferred from homology"/>
<dbReference type="InterPro" id="IPR003593">
    <property type="entry name" value="AAA+_ATPase"/>
</dbReference>
<accession>A0A9D8KHC0</accession>
<dbReference type="GO" id="GO:0005524">
    <property type="term" value="F:ATP binding"/>
    <property type="evidence" value="ECO:0007669"/>
    <property type="project" value="UniProtKB-UniRule"/>
</dbReference>
<evidence type="ECO:0000256" key="5">
    <source>
        <dbReference type="ARBA" id="ARBA00022840"/>
    </source>
</evidence>
<dbReference type="CDD" id="cd00009">
    <property type="entry name" value="AAA"/>
    <property type="match status" value="1"/>
</dbReference>
<feature type="domain" description="AAA+ ATPase" evidence="12">
    <location>
        <begin position="143"/>
        <end position="271"/>
    </location>
</feature>
<dbReference type="Gene3D" id="3.30.300.180">
    <property type="match status" value="1"/>
</dbReference>
<dbReference type="InterPro" id="IPR038454">
    <property type="entry name" value="DnaA_N_sf"/>
</dbReference>
<comment type="domain">
    <text evidence="8">Domain I is involved in oligomerization and binding regulators, domain II is flexibile and of varying length in different bacteria, domain III forms the AAA+ region, while domain IV binds dsDNA.</text>
</comment>
<dbReference type="Pfam" id="PF00308">
    <property type="entry name" value="Bac_DnaA"/>
    <property type="match status" value="1"/>
</dbReference>
<dbReference type="InterPro" id="IPR013159">
    <property type="entry name" value="DnaA_C"/>
</dbReference>
<comment type="subcellular location">
    <subcellularLocation>
        <location evidence="8">Cytoplasm</location>
    </subcellularLocation>
</comment>
<dbReference type="InterPro" id="IPR013317">
    <property type="entry name" value="DnaA_dom"/>
</dbReference>
<organism evidence="14 15">
    <name type="scientific">Candidatus Zymogenus saltonus</name>
    <dbReference type="NCBI Taxonomy" id="2844893"/>
    <lineage>
        <taxon>Bacteria</taxon>
        <taxon>Deltaproteobacteria</taxon>
        <taxon>Candidatus Zymogenia</taxon>
        <taxon>Candidatus Zymogeniales</taxon>
        <taxon>Candidatus Zymogenaceae</taxon>
        <taxon>Candidatus Zymogenus</taxon>
    </lineage>
</organism>
<dbReference type="Gene3D" id="3.40.50.300">
    <property type="entry name" value="P-loop containing nucleotide triphosphate hydrolases"/>
    <property type="match status" value="1"/>
</dbReference>
<dbReference type="FunFam" id="3.40.50.300:FF:000668">
    <property type="entry name" value="Chromosomal replication initiator protein DnaA"/>
    <property type="match status" value="1"/>
</dbReference>
<keyword evidence="5 8" id="KW-0067">ATP-binding</keyword>
<evidence type="ECO:0000256" key="4">
    <source>
        <dbReference type="ARBA" id="ARBA00022741"/>
    </source>
</evidence>
<dbReference type="CDD" id="cd06571">
    <property type="entry name" value="Bac_DnaA_C"/>
    <property type="match status" value="1"/>
</dbReference>
<feature type="binding site" evidence="8">
    <location>
        <position position="157"/>
    </location>
    <ligand>
        <name>ATP</name>
        <dbReference type="ChEBI" id="CHEBI:30616"/>
    </ligand>
</feature>
<dbReference type="InterPro" id="IPR018312">
    <property type="entry name" value="Chromosome_initiator_DnaA_CS"/>
</dbReference>
<dbReference type="SUPFAM" id="SSF52540">
    <property type="entry name" value="P-loop containing nucleoside triphosphate hydrolases"/>
    <property type="match status" value="1"/>
</dbReference>
<dbReference type="PANTHER" id="PTHR30050:SF2">
    <property type="entry name" value="CHROMOSOMAL REPLICATION INITIATOR PROTEIN DNAA"/>
    <property type="match status" value="1"/>
</dbReference>
<dbReference type="SMART" id="SM00760">
    <property type="entry name" value="Bac_DnaA_C"/>
    <property type="match status" value="1"/>
</dbReference>
<dbReference type="InterPro" id="IPR027417">
    <property type="entry name" value="P-loop_NTPase"/>
</dbReference>
<evidence type="ECO:0000259" key="13">
    <source>
        <dbReference type="SMART" id="SM00760"/>
    </source>
</evidence>
<dbReference type="NCBIfam" id="TIGR00362">
    <property type="entry name" value="DnaA"/>
    <property type="match status" value="1"/>
</dbReference>
<keyword evidence="6 8" id="KW-0446">Lipid-binding</keyword>
<dbReference type="Gene3D" id="1.10.1750.10">
    <property type="match status" value="1"/>
</dbReference>
<dbReference type="PRINTS" id="PR00051">
    <property type="entry name" value="DNAA"/>
</dbReference>
<feature type="binding site" evidence="8">
    <location>
        <position position="158"/>
    </location>
    <ligand>
        <name>ATP</name>
        <dbReference type="ChEBI" id="CHEBI:30616"/>
    </ligand>
</feature>
<dbReference type="SMART" id="SM00382">
    <property type="entry name" value="AAA"/>
    <property type="match status" value="1"/>
</dbReference>
<dbReference type="Pfam" id="PF08299">
    <property type="entry name" value="Bac_DnaA_C"/>
    <property type="match status" value="1"/>
</dbReference>
<dbReference type="GO" id="GO:0006270">
    <property type="term" value="P:DNA replication initiation"/>
    <property type="evidence" value="ECO:0007669"/>
    <property type="project" value="UniProtKB-UniRule"/>
</dbReference>
<dbReference type="GO" id="GO:0006275">
    <property type="term" value="P:regulation of DNA replication"/>
    <property type="evidence" value="ECO:0007669"/>
    <property type="project" value="UniProtKB-UniRule"/>
</dbReference>
<dbReference type="GO" id="GO:0005886">
    <property type="term" value="C:plasma membrane"/>
    <property type="evidence" value="ECO:0007669"/>
    <property type="project" value="TreeGrafter"/>
</dbReference>
<comment type="similarity">
    <text evidence="1 8 11">Belongs to the DnaA family.</text>
</comment>
<evidence type="ECO:0000313" key="14">
    <source>
        <dbReference type="EMBL" id="MBN1574139.1"/>
    </source>
</evidence>
<keyword evidence="2 8" id="KW-0963">Cytoplasm</keyword>
<dbReference type="Gene3D" id="1.10.8.60">
    <property type="match status" value="1"/>
</dbReference>
<evidence type="ECO:0000256" key="3">
    <source>
        <dbReference type="ARBA" id="ARBA00022705"/>
    </source>
</evidence>
<comment type="caution">
    <text evidence="14">The sequence shown here is derived from an EMBL/GenBank/DDBJ whole genome shotgun (WGS) entry which is preliminary data.</text>
</comment>
<keyword evidence="4 8" id="KW-0547">Nucleotide-binding</keyword>
<dbReference type="GO" id="GO:0003688">
    <property type="term" value="F:DNA replication origin binding"/>
    <property type="evidence" value="ECO:0007669"/>
    <property type="project" value="UniProtKB-UniRule"/>
</dbReference>
<protein>
    <recommendedName>
        <fullName evidence="8 9">Chromosomal replication initiator protein DnaA</fullName>
    </recommendedName>
</protein>
<keyword evidence="3 8" id="KW-0235">DNA replication</keyword>
<evidence type="ECO:0000256" key="10">
    <source>
        <dbReference type="RuleBase" id="RU000577"/>
    </source>
</evidence>
<evidence type="ECO:0000313" key="15">
    <source>
        <dbReference type="Proteomes" id="UP000809273"/>
    </source>
</evidence>
<dbReference type="SUPFAM" id="SSF48295">
    <property type="entry name" value="TrpR-like"/>
    <property type="match status" value="1"/>
</dbReference>
<dbReference type="InterPro" id="IPR020591">
    <property type="entry name" value="Chromosome_initiator_DnaA-like"/>
</dbReference>
<reference evidence="14" key="1">
    <citation type="journal article" date="2021" name="Environ. Microbiol.">
        <title>Genomic characterization of three novel Desulfobacterota classes expand the metabolic and phylogenetic diversity of the phylum.</title>
        <authorList>
            <person name="Murphy C.L."/>
            <person name="Biggerstaff J."/>
            <person name="Eichhorn A."/>
            <person name="Ewing E."/>
            <person name="Shahan R."/>
            <person name="Soriano D."/>
            <person name="Stewart S."/>
            <person name="VanMol K."/>
            <person name="Walker R."/>
            <person name="Walters P."/>
            <person name="Elshahed M.S."/>
            <person name="Youssef N.H."/>
        </authorList>
    </citation>
    <scope>NUCLEOTIDE SEQUENCE</scope>
    <source>
        <strain evidence="14">Zod_Metabat.24</strain>
    </source>
</reference>